<reference evidence="1 2" key="1">
    <citation type="journal article" date="2011" name="J. Bacteriol.">
        <title>Genome sequence of Salinisphaera shabanensis, a gammaproteobacterium from the harsh, variable environment of the brine-seawater interface of the Shaban Deep in the Red Sea.</title>
        <authorList>
            <person name="Antunes A."/>
            <person name="Alam I."/>
            <person name="Bajic V.B."/>
            <person name="Stingl U."/>
        </authorList>
    </citation>
    <scope>NUCLEOTIDE SEQUENCE [LARGE SCALE GENOMIC DNA]</scope>
    <source>
        <strain evidence="1 2">E1L3A</strain>
    </source>
</reference>
<sequence length="115" mass="12530">MKDLRDSHVPAWFWVGVPVVLYFGHYVLRAVTPFEFFDRYILHESGATEQGTVLVLVLALLTGLLVLRQISSLGDASAVVLWFVLSGLPVFRRRGSQLGAALDGLGCAGSVGRTQ</sequence>
<dbReference type="Proteomes" id="UP000006242">
    <property type="component" value="Unassembled WGS sequence"/>
</dbReference>
<evidence type="ECO:0000313" key="1">
    <source>
        <dbReference type="EMBL" id="ERJ19040.1"/>
    </source>
</evidence>
<protein>
    <submittedName>
        <fullName evidence="1">Uncharacterized protein</fullName>
    </submittedName>
</protein>
<name>A0ACB4V5W3_9GAMM</name>
<dbReference type="EMBL" id="AFNV02000013">
    <property type="protein sequence ID" value="ERJ19040.1"/>
    <property type="molecule type" value="Genomic_DNA"/>
</dbReference>
<gene>
    <name evidence="1" type="ORF">SSPSH_002122</name>
</gene>
<keyword evidence="2" id="KW-1185">Reference proteome</keyword>
<accession>A0ACB4V5W3</accession>
<organism evidence="1 2">
    <name type="scientific">Salinisphaera shabanensis E1L3A</name>
    <dbReference type="NCBI Taxonomy" id="1033802"/>
    <lineage>
        <taxon>Bacteria</taxon>
        <taxon>Pseudomonadati</taxon>
        <taxon>Pseudomonadota</taxon>
        <taxon>Gammaproteobacteria</taxon>
        <taxon>Salinisphaerales</taxon>
        <taxon>Salinisphaeraceae</taxon>
        <taxon>Salinisphaera</taxon>
    </lineage>
</organism>
<comment type="caution">
    <text evidence="1">The sequence shown here is derived from an EMBL/GenBank/DDBJ whole genome shotgun (WGS) entry which is preliminary data.</text>
</comment>
<reference evidence="1 2" key="2">
    <citation type="journal article" date="2013" name="PLoS ONE">
        <title>INDIGO - INtegrated Data Warehouse of MIcrobial GenOmes with Examples from the Red Sea Extremophiles.</title>
        <authorList>
            <person name="Alam I."/>
            <person name="Antunes A."/>
            <person name="Kamau A.A."/>
            <person name="Ba Alawi W."/>
            <person name="Kalkatawi M."/>
            <person name="Stingl U."/>
            <person name="Bajic V.B."/>
        </authorList>
    </citation>
    <scope>NUCLEOTIDE SEQUENCE [LARGE SCALE GENOMIC DNA]</scope>
    <source>
        <strain evidence="1 2">E1L3A</strain>
    </source>
</reference>
<evidence type="ECO:0000313" key="2">
    <source>
        <dbReference type="Proteomes" id="UP000006242"/>
    </source>
</evidence>
<proteinExistence type="predicted"/>